<keyword evidence="1" id="KW-0732">Signal</keyword>
<evidence type="ECO:0008006" key="4">
    <source>
        <dbReference type="Google" id="ProtNLM"/>
    </source>
</evidence>
<name>F4S4I0_MELLP</name>
<dbReference type="EMBL" id="GL883147">
    <property type="protein sequence ID" value="EGG00464.1"/>
    <property type="molecule type" value="Genomic_DNA"/>
</dbReference>
<feature type="chain" id="PRO_5003315797" description="Secreted protein" evidence="1">
    <location>
        <begin position="22"/>
        <end position="641"/>
    </location>
</feature>
<evidence type="ECO:0000313" key="2">
    <source>
        <dbReference type="EMBL" id="EGG00464.1"/>
    </source>
</evidence>
<dbReference type="InParanoid" id="F4S4I0"/>
<sequence>MAHNHFLLLYIILVVLSSLDSHFIDGSLTESLLKTPYQKLAHLDDEESHIYVPPESLTDLQVRRPNPTRSSIKSMIKTTTGRVTHFFTTQTSESPVLTSWEVCYDISKKVSQSSRSPNVNRLAAAVLKLGPRLVVHQDDTDQIEHLRRTIDLFYLFLEEDFMNTAERLWSVGVLSYLRPQSLGYRNFPIPSFWTAKDIYRPRGDFLIFLFKDKDLGRVIRDSSSESPSELETSEQVVQEAVRRDEIVHLIQTQMAHRNPSRDFQNIYLAFTNLKTPIDSEKASLLMKSIGNSLTRPKSLKENGFDEEANIIRLLLHLEEYHYQSYAQFTELINKPEIRKKILVNDINFQLSDEKHPENVIRLLQEFKETKTVNEQHLPEILEILKQEQMSIPQLGRFFRVLSLVFVGNHQMYKSLQLRLGETSKMIPKLFQGLLKYRHGQINPLKFEWGALEYLVFLKNEDQVMEKYRNELANELLSGGVLSENEIARHGRNLPNDTKKDIVDGMLYRIFKSLAEARTPQHDPDTRDKLIKYFIYLLAFKNDDRMLYRLFLAPEHEPEKSSSHQITGYRGLSSQVSIFVEKGSWWNRKGGLGSFKRVLQILENEIHRDEMYLVEHQSSGRQALLYIRFCFNKADTYRCFPC</sequence>
<organism evidence="3">
    <name type="scientific">Melampsora larici-populina (strain 98AG31 / pathotype 3-4-7)</name>
    <name type="common">Poplar leaf rust fungus</name>
    <dbReference type="NCBI Taxonomy" id="747676"/>
    <lineage>
        <taxon>Eukaryota</taxon>
        <taxon>Fungi</taxon>
        <taxon>Dikarya</taxon>
        <taxon>Basidiomycota</taxon>
        <taxon>Pucciniomycotina</taxon>
        <taxon>Pucciniomycetes</taxon>
        <taxon>Pucciniales</taxon>
        <taxon>Melampsoraceae</taxon>
        <taxon>Melampsora</taxon>
    </lineage>
</organism>
<dbReference type="Proteomes" id="UP000001072">
    <property type="component" value="Unassembled WGS sequence"/>
</dbReference>
<dbReference type="GeneID" id="18924507"/>
<dbReference type="KEGG" id="mlr:MELLADRAFT_111835"/>
<feature type="signal peptide" evidence="1">
    <location>
        <begin position="1"/>
        <end position="21"/>
    </location>
</feature>
<keyword evidence="3" id="KW-1185">Reference proteome</keyword>
<dbReference type="VEuPathDB" id="FungiDB:MELLADRAFT_111835"/>
<protein>
    <recommendedName>
        <fullName evidence="4">Secreted protein</fullName>
    </recommendedName>
</protein>
<gene>
    <name evidence="2" type="ORF">MELLADRAFT_111835</name>
</gene>
<evidence type="ECO:0000256" key="1">
    <source>
        <dbReference type="SAM" id="SignalP"/>
    </source>
</evidence>
<dbReference type="AlphaFoldDB" id="F4S4I0"/>
<evidence type="ECO:0000313" key="3">
    <source>
        <dbReference type="Proteomes" id="UP000001072"/>
    </source>
</evidence>
<proteinExistence type="predicted"/>
<reference evidence="3" key="1">
    <citation type="journal article" date="2011" name="Proc. Natl. Acad. Sci. U.S.A.">
        <title>Obligate biotrophy features unraveled by the genomic analysis of rust fungi.</title>
        <authorList>
            <person name="Duplessis S."/>
            <person name="Cuomo C.A."/>
            <person name="Lin Y.-C."/>
            <person name="Aerts A."/>
            <person name="Tisserant E."/>
            <person name="Veneault-Fourrey C."/>
            <person name="Joly D.L."/>
            <person name="Hacquard S."/>
            <person name="Amselem J."/>
            <person name="Cantarel B.L."/>
            <person name="Chiu R."/>
            <person name="Coutinho P.M."/>
            <person name="Feau N."/>
            <person name="Field M."/>
            <person name="Frey P."/>
            <person name="Gelhaye E."/>
            <person name="Goldberg J."/>
            <person name="Grabherr M.G."/>
            <person name="Kodira C.D."/>
            <person name="Kohler A."/>
            <person name="Kuees U."/>
            <person name="Lindquist E.A."/>
            <person name="Lucas S.M."/>
            <person name="Mago R."/>
            <person name="Mauceli E."/>
            <person name="Morin E."/>
            <person name="Murat C."/>
            <person name="Pangilinan J.L."/>
            <person name="Park R."/>
            <person name="Pearson M."/>
            <person name="Quesneville H."/>
            <person name="Rouhier N."/>
            <person name="Sakthikumar S."/>
            <person name="Salamov A.A."/>
            <person name="Schmutz J."/>
            <person name="Selles B."/>
            <person name="Shapiro H."/>
            <person name="Tanguay P."/>
            <person name="Tuskan G.A."/>
            <person name="Henrissat B."/>
            <person name="Van de Peer Y."/>
            <person name="Rouze P."/>
            <person name="Ellis J.G."/>
            <person name="Dodds P.N."/>
            <person name="Schein J.E."/>
            <person name="Zhong S."/>
            <person name="Hamelin R.C."/>
            <person name="Grigoriev I.V."/>
            <person name="Szabo L.J."/>
            <person name="Martin F."/>
        </authorList>
    </citation>
    <scope>NUCLEOTIDE SEQUENCE [LARGE SCALE GENOMIC DNA]</scope>
    <source>
        <strain evidence="3">98AG31 / pathotype 3-4-7</strain>
    </source>
</reference>
<dbReference type="RefSeq" id="XP_007416310.1">
    <property type="nucleotide sequence ID" value="XM_007416248.1"/>
</dbReference>
<accession>F4S4I0</accession>
<dbReference type="HOGENOM" id="CLU_029551_0_0_1"/>